<dbReference type="NCBIfam" id="TIGR01888">
    <property type="entry name" value="cas_cmr3"/>
    <property type="match status" value="1"/>
</dbReference>
<dbReference type="EMBL" id="AZMM01006924">
    <property type="protein sequence ID" value="ETJ39109.1"/>
    <property type="molecule type" value="Genomic_DNA"/>
</dbReference>
<dbReference type="Pfam" id="PF09700">
    <property type="entry name" value="Cas_Cmr3"/>
    <property type="match status" value="1"/>
</dbReference>
<dbReference type="AlphaFoldDB" id="W1YD72"/>
<accession>W1YD72</accession>
<evidence type="ECO:0000313" key="1">
    <source>
        <dbReference type="EMBL" id="ETJ39109.1"/>
    </source>
</evidence>
<dbReference type="InterPro" id="IPR010165">
    <property type="entry name" value="CRISPR-Cmr3_IIIB"/>
</dbReference>
<dbReference type="Gene3D" id="3.30.70.2940">
    <property type="match status" value="1"/>
</dbReference>
<name>W1YD72_9ZZZZ</name>
<reference evidence="1" key="1">
    <citation type="submission" date="2013-12" db="EMBL/GenBank/DDBJ databases">
        <title>A Varibaculum cambriense genome reconstructed from a premature infant gut community with otherwise low bacterial novelty that shifts toward anaerobic metabolism during the third week of life.</title>
        <authorList>
            <person name="Brown C.T."/>
            <person name="Sharon I."/>
            <person name="Thomas B.C."/>
            <person name="Castelle C.J."/>
            <person name="Morowitz M.J."/>
            <person name="Banfield J.F."/>
        </authorList>
    </citation>
    <scope>NUCLEOTIDE SEQUENCE</scope>
</reference>
<organism evidence="1">
    <name type="scientific">human gut metagenome</name>
    <dbReference type="NCBI Taxonomy" id="408170"/>
    <lineage>
        <taxon>unclassified sequences</taxon>
        <taxon>metagenomes</taxon>
        <taxon>organismal metagenomes</taxon>
    </lineage>
</organism>
<dbReference type="Gene3D" id="2.60.40.4350">
    <property type="match status" value="1"/>
</dbReference>
<gene>
    <name evidence="1" type="ORF">Q604_UNBC06924G0004</name>
</gene>
<proteinExistence type="predicted"/>
<protein>
    <submittedName>
        <fullName evidence="1">CRISPR-associated protein, Cmr3 family</fullName>
    </submittedName>
</protein>
<comment type="caution">
    <text evidence="1">The sequence shown here is derived from an EMBL/GenBank/DDBJ whole genome shotgun (WGS) entry which is preliminary data.</text>
</comment>
<dbReference type="InterPro" id="IPR019117">
    <property type="entry name" value="CRISPR-assoc_protein_Cmr3"/>
</dbReference>
<sequence>MKIKITPLDNLFFRDGKSFNKGEDNWAETLYLPNVSTVYGALRSKYFSENMDVFDFANTEEDPTRNLKITGFYLSVTDKNSTLFPMPLDLVFYKEGNTKKYEDENSYPVYKMKNILNQGIYSSIHNKYHLSHMFSVEENKKVETLENAYLKNTGIEKYFDNQINGKIKANTLSKYIYKESKIGISKDNKTGSTQESMLYRMNQVRYKDLCMIVEFEGIEIDEKGILKLGGKGNVVKYEKSNLDDKIFDEKKEYLCNRLKMYFLTPAIFENGWIPDFIDKNTLKGTIDGVNVKLINAAVGKHQNIGGYDMKKNRPKPMKRAVPQGSVYIFEIDETLKTNKIEKLIVDSINKEQGYGISYCSYYYEK</sequence>